<dbReference type="Proteomes" id="UP000076660">
    <property type="component" value="Unassembled WGS sequence"/>
</dbReference>
<protein>
    <recommendedName>
        <fullName evidence="4">SH3 domain-containing protein</fullName>
    </recommendedName>
</protein>
<comment type="caution">
    <text evidence="2">The sequence shown here is derived from an EMBL/GenBank/DDBJ whole genome shotgun (WGS) entry which is preliminary data.</text>
</comment>
<reference evidence="2 3" key="1">
    <citation type="submission" date="2016-12" db="EMBL/GenBank/DDBJ databases">
        <title>Amycolatopsis keratiniphila subsp. keratiniphila genome sequencing and assembly.</title>
        <authorList>
            <person name="Mayilraj S."/>
            <person name="Kaur N."/>
        </authorList>
    </citation>
    <scope>NUCLEOTIDE SEQUENCE [LARGE SCALE GENOMIC DNA]</scope>
    <source>
        <strain evidence="2 3">DSM 44409</strain>
    </source>
</reference>
<evidence type="ECO:0008006" key="4">
    <source>
        <dbReference type="Google" id="ProtNLM"/>
    </source>
</evidence>
<proteinExistence type="predicted"/>
<dbReference type="AlphaFoldDB" id="A0A1W2LR72"/>
<dbReference type="PROSITE" id="PS51318">
    <property type="entry name" value="TAT"/>
    <property type="match status" value="1"/>
</dbReference>
<organism evidence="2 3">
    <name type="scientific">Amycolatopsis keratiniphila subsp. keratiniphila</name>
    <dbReference type="NCBI Taxonomy" id="227715"/>
    <lineage>
        <taxon>Bacteria</taxon>
        <taxon>Bacillati</taxon>
        <taxon>Actinomycetota</taxon>
        <taxon>Actinomycetes</taxon>
        <taxon>Pseudonocardiales</taxon>
        <taxon>Pseudonocardiaceae</taxon>
        <taxon>Amycolatopsis</taxon>
        <taxon>Amycolatopsis japonica group</taxon>
    </lineage>
</organism>
<feature type="chain" id="PRO_5010702424" description="SH3 domain-containing protein" evidence="1">
    <location>
        <begin position="30"/>
        <end position="125"/>
    </location>
</feature>
<accession>A0A1W2LR72</accession>
<gene>
    <name evidence="2" type="ORF">AVR91_0225205</name>
</gene>
<keyword evidence="1" id="KW-0732">Signal</keyword>
<dbReference type="InterPro" id="IPR006311">
    <property type="entry name" value="TAT_signal"/>
</dbReference>
<name>A0A1W2LR72_9PSEU</name>
<feature type="signal peptide" evidence="1">
    <location>
        <begin position="1"/>
        <end position="29"/>
    </location>
</feature>
<dbReference type="OrthoDB" id="4335260at2"/>
<evidence type="ECO:0000256" key="1">
    <source>
        <dbReference type="SAM" id="SignalP"/>
    </source>
</evidence>
<evidence type="ECO:0000313" key="2">
    <source>
        <dbReference type="EMBL" id="ONF66222.1"/>
    </source>
</evidence>
<sequence length="125" mass="13481">MKKSLRRAALTLPGIVAAGLLSVGGVASAAPADPVQTLSCNHGHTNKDSGEGRAKQRMRYRTGPHTSCSAYGWVDGGTLIYYHCWTVGESIEGKRTWTWGRIAGTQKQGWFSDYYLSDGGATKQC</sequence>
<dbReference type="RefSeq" id="WP_063272797.1">
    <property type="nucleotide sequence ID" value="NZ_LQMT02000023.1"/>
</dbReference>
<evidence type="ECO:0000313" key="3">
    <source>
        <dbReference type="Proteomes" id="UP000076660"/>
    </source>
</evidence>
<dbReference type="EMBL" id="LQMT02000023">
    <property type="protein sequence ID" value="ONF66222.1"/>
    <property type="molecule type" value="Genomic_DNA"/>
</dbReference>